<comment type="caution">
    <text evidence="3">The sequence shown here is derived from an EMBL/GenBank/DDBJ whole genome shotgun (WGS) entry which is preliminary data.</text>
</comment>
<dbReference type="PANTHER" id="PTHR12788:SF10">
    <property type="entry name" value="PROTEIN-TYROSINE SULFOTRANSFERASE"/>
    <property type="match status" value="1"/>
</dbReference>
<dbReference type="PANTHER" id="PTHR12788">
    <property type="entry name" value="PROTEIN-TYROSINE SULFOTRANSFERASE 2"/>
    <property type="match status" value="1"/>
</dbReference>
<dbReference type="GO" id="GO:0008476">
    <property type="term" value="F:protein-tyrosine sulfotransferase activity"/>
    <property type="evidence" value="ECO:0007669"/>
    <property type="project" value="InterPro"/>
</dbReference>
<dbReference type="PROSITE" id="PS50005">
    <property type="entry name" value="TPR"/>
    <property type="match status" value="4"/>
</dbReference>
<reference evidence="3" key="1">
    <citation type="submission" date="2019-09" db="EMBL/GenBank/DDBJ databases">
        <title>Characterisation of the sponge microbiome using genome-centric metagenomics.</title>
        <authorList>
            <person name="Engelberts J.P."/>
            <person name="Robbins S.J."/>
            <person name="De Goeij J.M."/>
            <person name="Aranda M."/>
            <person name="Bell S.C."/>
            <person name="Webster N.S."/>
        </authorList>
    </citation>
    <scope>NUCLEOTIDE SEQUENCE</scope>
    <source>
        <strain evidence="3">SB0664_bin_43</strain>
    </source>
</reference>
<dbReference type="SUPFAM" id="SSF52540">
    <property type="entry name" value="P-loop containing nucleoside triphosphate hydrolases"/>
    <property type="match status" value="1"/>
</dbReference>
<accession>A0A6B0Y361</accession>
<dbReference type="InterPro" id="IPR011990">
    <property type="entry name" value="TPR-like_helical_dom_sf"/>
</dbReference>
<dbReference type="AlphaFoldDB" id="A0A6B0Y361"/>
<feature type="non-terminal residue" evidence="3">
    <location>
        <position position="702"/>
    </location>
</feature>
<dbReference type="Pfam" id="PF13469">
    <property type="entry name" value="Sulfotransfer_3"/>
    <property type="match status" value="1"/>
</dbReference>
<proteinExistence type="predicted"/>
<dbReference type="Gene3D" id="3.40.50.300">
    <property type="entry name" value="P-loop containing nucleotide triphosphate hydrolases"/>
    <property type="match status" value="1"/>
</dbReference>
<feature type="repeat" description="TPR" evidence="2">
    <location>
        <begin position="346"/>
        <end position="379"/>
    </location>
</feature>
<dbReference type="Gene3D" id="1.25.40.10">
    <property type="entry name" value="Tetratricopeptide repeat domain"/>
    <property type="match status" value="4"/>
</dbReference>
<feature type="repeat" description="TPR" evidence="2">
    <location>
        <begin position="171"/>
        <end position="204"/>
    </location>
</feature>
<gene>
    <name evidence="3" type="ORF">F4Y60_10575</name>
</gene>
<dbReference type="EMBL" id="VXRY01000428">
    <property type="protein sequence ID" value="MXY34507.1"/>
    <property type="molecule type" value="Genomic_DNA"/>
</dbReference>
<keyword evidence="1" id="KW-0808">Transferase</keyword>
<dbReference type="SUPFAM" id="SSF48452">
    <property type="entry name" value="TPR-like"/>
    <property type="match status" value="2"/>
</dbReference>
<evidence type="ECO:0000256" key="2">
    <source>
        <dbReference type="PROSITE-ProRule" id="PRU00339"/>
    </source>
</evidence>
<sequence length="702" mass="77145">MPTSRPEIADRTFTYEAGVRLLSERKLREALTEFLGVVADNPEHAEACFQVARLLLKTLRFKDSIAWFHRAAALQPDAEQVWQGRAEAVALGGSDADRRDLVAALKSAPIDPKVRVRLQDRFGSLRKASRPHAGGVPSKVIAGLVAALRSGDAPAVEAKAKALMRKAPRSAVLACILAETQAIQKRSEEAIASYQRAIKLDPDYAEAYGGAGRVLFNSGRIRDAAEAMRPAVILAPDGVPGLAGLGASLSRLGHHQAAVVLLKRASRLDRRDARLFVELGDACARLGDHEAAVEAYAHAVELASRSAKGVSVGLRLAFADALEHVQRSADALAELDRALRDEPAHAGALLSKASMLQTRGEFEEAHELFRRVIQRHPENGDAYRRLMISHRATRNDPIIDEMVDLFERDGIRDEDRMNLGFAIAKALEDTRDDARVFRFLGEANRIADGLSGVSANQRFAEIADCREAYGRIDFARVAAAAENRFAPIFVTGLPRSGTTLVEQIIAAHSGVESGGELGFASYFCRALVSARPGVPSGEPDPDLVAGIGRDYTKAIGRRFPGAGHVTDKSIYTFEHVGVLKLALPNARFVVVRRDPRDNLFSIYKSRFAQGTHGYAYDFEKLARYYGEFERMIGLWRERVPGWFHEVSYERLVANPEEETRRLIAACGLDWEDACLNFHERASRVQTLSVFQVRQPITSASVK</sequence>
<evidence type="ECO:0000313" key="3">
    <source>
        <dbReference type="EMBL" id="MXY34507.1"/>
    </source>
</evidence>
<feature type="repeat" description="TPR" evidence="2">
    <location>
        <begin position="205"/>
        <end position="238"/>
    </location>
</feature>
<organism evidence="3">
    <name type="scientific">Boseongicola sp. SB0664_bin_43</name>
    <dbReference type="NCBI Taxonomy" id="2604844"/>
    <lineage>
        <taxon>Bacteria</taxon>
        <taxon>Pseudomonadati</taxon>
        <taxon>Pseudomonadota</taxon>
        <taxon>Alphaproteobacteria</taxon>
        <taxon>Rhodobacterales</taxon>
        <taxon>Paracoccaceae</taxon>
        <taxon>Boseongicola</taxon>
    </lineage>
</organism>
<keyword evidence="2" id="KW-0802">TPR repeat</keyword>
<dbReference type="Pfam" id="PF13414">
    <property type="entry name" value="TPR_11"/>
    <property type="match status" value="1"/>
</dbReference>
<dbReference type="InterPro" id="IPR019734">
    <property type="entry name" value="TPR_rpt"/>
</dbReference>
<dbReference type="InterPro" id="IPR026634">
    <property type="entry name" value="TPST-like"/>
</dbReference>
<protein>
    <submittedName>
        <fullName evidence="3">Tetratricopeptide repeat protein</fullName>
    </submittedName>
</protein>
<dbReference type="InterPro" id="IPR027417">
    <property type="entry name" value="P-loop_NTPase"/>
</dbReference>
<dbReference type="Pfam" id="PF13432">
    <property type="entry name" value="TPR_16"/>
    <property type="match status" value="3"/>
</dbReference>
<name>A0A6B0Y361_9RHOB</name>
<feature type="repeat" description="TPR" evidence="2">
    <location>
        <begin position="273"/>
        <end position="306"/>
    </location>
</feature>
<dbReference type="SMART" id="SM00028">
    <property type="entry name" value="TPR"/>
    <property type="match status" value="6"/>
</dbReference>
<evidence type="ECO:0000256" key="1">
    <source>
        <dbReference type="ARBA" id="ARBA00022679"/>
    </source>
</evidence>